<comment type="catalytic activity">
    <reaction evidence="7">
        <text>Endohydrolysis of (1-&gt;4)-beta-D-xylosidic linkages in xylans.</text>
        <dbReference type="EC" id="3.2.1.8"/>
    </reaction>
</comment>
<keyword evidence="11" id="KW-0858">Xylan degradation</keyword>
<dbReference type="InterPro" id="IPR010502">
    <property type="entry name" value="Carb-bd_dom_fam9"/>
</dbReference>
<evidence type="ECO:0000256" key="1">
    <source>
        <dbReference type="ARBA" id="ARBA00007495"/>
    </source>
</evidence>
<evidence type="ECO:0000259" key="10">
    <source>
        <dbReference type="PROSITE" id="PS51760"/>
    </source>
</evidence>
<accession>A0A1T4L9E9</accession>
<dbReference type="InterPro" id="IPR001000">
    <property type="entry name" value="GH10_dom"/>
</dbReference>
<dbReference type="GO" id="GO:0045493">
    <property type="term" value="P:xylan catabolic process"/>
    <property type="evidence" value="ECO:0007669"/>
    <property type="project" value="UniProtKB-KW"/>
</dbReference>
<dbReference type="InterPro" id="IPR017853">
    <property type="entry name" value="GH"/>
</dbReference>
<feature type="chain" id="PRO_5010578136" description="Beta-xylanase" evidence="9">
    <location>
        <begin position="23"/>
        <end position="838"/>
    </location>
</feature>
<dbReference type="Gene3D" id="3.20.20.80">
    <property type="entry name" value="Glycosidases"/>
    <property type="match status" value="1"/>
</dbReference>
<dbReference type="Gene3D" id="2.60.40.1190">
    <property type="match status" value="1"/>
</dbReference>
<keyword evidence="5 7" id="KW-0326">Glycosidase</keyword>
<comment type="similarity">
    <text evidence="1 7">Belongs to the glycosyl hydrolase 10 (cellulase F) family.</text>
</comment>
<dbReference type="Gene3D" id="2.60.120.260">
    <property type="entry name" value="Galactose-binding domain-like"/>
    <property type="match status" value="1"/>
</dbReference>
<evidence type="ECO:0000313" key="11">
    <source>
        <dbReference type="EMBL" id="SJZ51264.1"/>
    </source>
</evidence>
<keyword evidence="3 7" id="KW-0378">Hydrolase</keyword>
<dbReference type="SUPFAM" id="SSF51445">
    <property type="entry name" value="(Trans)glycosidases"/>
    <property type="match status" value="1"/>
</dbReference>
<dbReference type="PROSITE" id="PS51257">
    <property type="entry name" value="PROKAR_LIPOPROTEIN"/>
    <property type="match status" value="1"/>
</dbReference>
<evidence type="ECO:0000256" key="8">
    <source>
        <dbReference type="SAM" id="MobiDB-lite"/>
    </source>
</evidence>
<proteinExistence type="inferred from homology"/>
<sequence length="838" mass="92198">MRKIKGVLAVGMAAAMMLSATACGKKKDEATSNDTAAVTTEAATSTVAEVEIDEDNILVNPYFLDDDVTAWQAGQGSSKVGIADESVPLPDGYRRCAVIDRDPESSSPYDCFAQDITSSISKGTEYQFEFYAMLSSDYEGAPAEQRTVEFAPYITANGSTTYLGSYSAEITGVSSQPLEPGKWTRFAGTFTPQWSGNLDQAVIRVIEQGTDYGNGDCVKGDYYIAGFKLLGEKAEPVVYSVEKDIPSLASVVSSEDGLGADSICGTAVTGSEIDDEFIQELISKHFNAVTLGNELKMDAVFGYSNDTVPAIEDEEADINGEKIKVPVMDHSRADKILDKILEINEKNGANIKVRGHVLVWHSQAPEWFFHEDYDKTKPYVDKDTMNLRLEWYIRELLNYYTGPDSKYRDLFYGWDVVNEAISDGTGTYRTDEEPGADQLSDSTHGSKSSWWKVYGSNEFIINAFKYANRYAPATLKLYYNDYNECDATKEAGIIELINAVKEADGTRIDGFGMQGHYSVNAPTVDRIKEAIQDYSQVVDEVMITEFDVKAGLGYDGTDETKDKEYTKQAHYFRKIYEAAKALNAEGVHFSGITMWGVVDKYSWLQSQNNVGGSSDGTSLQCPLLFDDNYQAKPAYWAFVDPSKLGEEPVVVRPEINIKKGSATVDGDIEEAWDAAEAVSLSIKLGSDISADGKLLWDEENLYVLVDVKDSVLNEDSEDDYQQDSVEIFVDENNGKSGGYEADDKQYRISFSNKQSFNGEKCVAENITSATKKTDDGYVVEAAIKWTDITPEVGGKAGVELQVNDATAEGVRCGTISWADDTGTGYMSPEVFGTVVFEE</sequence>
<feature type="compositionally biased region" description="Polar residues" evidence="8">
    <location>
        <begin position="439"/>
        <end position="448"/>
    </location>
</feature>
<dbReference type="OrthoDB" id="9809277at2"/>
<evidence type="ECO:0000256" key="6">
    <source>
        <dbReference type="ARBA" id="ARBA00023326"/>
    </source>
</evidence>
<keyword evidence="12" id="KW-1185">Reference proteome</keyword>
<reference evidence="11 12" key="1">
    <citation type="submission" date="2017-02" db="EMBL/GenBank/DDBJ databases">
        <authorList>
            <person name="Peterson S.W."/>
        </authorList>
    </citation>
    <scope>NUCLEOTIDE SEQUENCE [LARGE SCALE GENOMIC DNA]</scope>
    <source>
        <strain evidence="11 12">ATCC 17233</strain>
    </source>
</reference>
<gene>
    <name evidence="11" type="ORF">SAMN02745110_00744</name>
</gene>
<dbReference type="InterPro" id="IPR003305">
    <property type="entry name" value="CenC_carb-bd"/>
</dbReference>
<dbReference type="GO" id="GO:0030246">
    <property type="term" value="F:carbohydrate binding"/>
    <property type="evidence" value="ECO:0007669"/>
    <property type="project" value="InterPro"/>
</dbReference>
<feature type="region of interest" description="Disordered" evidence="8">
    <location>
        <begin position="425"/>
        <end position="448"/>
    </location>
</feature>
<evidence type="ECO:0000256" key="3">
    <source>
        <dbReference type="ARBA" id="ARBA00022801"/>
    </source>
</evidence>
<evidence type="ECO:0000256" key="7">
    <source>
        <dbReference type="RuleBase" id="RU361174"/>
    </source>
</evidence>
<keyword evidence="9" id="KW-0732">Signal</keyword>
<dbReference type="PANTHER" id="PTHR31490:SF90">
    <property type="entry name" value="ENDO-1,4-BETA-XYLANASE A"/>
    <property type="match status" value="1"/>
</dbReference>
<evidence type="ECO:0000256" key="2">
    <source>
        <dbReference type="ARBA" id="ARBA00022737"/>
    </source>
</evidence>
<evidence type="ECO:0000256" key="5">
    <source>
        <dbReference type="ARBA" id="ARBA00023295"/>
    </source>
</evidence>
<dbReference type="Pfam" id="PF02018">
    <property type="entry name" value="CBM_4_9"/>
    <property type="match status" value="1"/>
</dbReference>
<protein>
    <recommendedName>
        <fullName evidence="7">Beta-xylanase</fullName>
        <ecNumber evidence="7">3.2.1.8</ecNumber>
    </recommendedName>
</protein>
<feature type="signal peptide" evidence="9">
    <location>
        <begin position="1"/>
        <end position="22"/>
    </location>
</feature>
<dbReference type="SUPFAM" id="SSF49785">
    <property type="entry name" value="Galactose-binding domain-like"/>
    <property type="match status" value="1"/>
</dbReference>
<feature type="domain" description="GH10" evidence="10">
    <location>
        <begin position="242"/>
        <end position="641"/>
    </location>
</feature>
<dbReference type="RefSeq" id="WP_078786505.1">
    <property type="nucleotide sequence ID" value="NZ_FMTO01000005.1"/>
</dbReference>
<dbReference type="InterPro" id="IPR008979">
    <property type="entry name" value="Galactose-bd-like_sf"/>
</dbReference>
<dbReference type="Pfam" id="PF06452">
    <property type="entry name" value="CBM9_1"/>
    <property type="match status" value="1"/>
</dbReference>
<keyword evidence="6 7" id="KW-0624">Polysaccharide degradation</keyword>
<dbReference type="GO" id="GO:0031176">
    <property type="term" value="F:endo-1,4-beta-xylanase activity"/>
    <property type="evidence" value="ECO:0007669"/>
    <property type="project" value="UniProtKB-EC"/>
</dbReference>
<dbReference type="EMBL" id="FUXA01000005">
    <property type="protein sequence ID" value="SJZ51264.1"/>
    <property type="molecule type" value="Genomic_DNA"/>
</dbReference>
<dbReference type="PANTHER" id="PTHR31490">
    <property type="entry name" value="GLYCOSYL HYDROLASE"/>
    <property type="match status" value="1"/>
</dbReference>
<dbReference type="PRINTS" id="PR00134">
    <property type="entry name" value="GLHYDRLASE10"/>
</dbReference>
<evidence type="ECO:0000256" key="9">
    <source>
        <dbReference type="SAM" id="SignalP"/>
    </source>
</evidence>
<dbReference type="Pfam" id="PF00331">
    <property type="entry name" value="Glyco_hydro_10"/>
    <property type="match status" value="1"/>
</dbReference>
<dbReference type="SMART" id="SM00633">
    <property type="entry name" value="Glyco_10"/>
    <property type="match status" value="1"/>
</dbReference>
<dbReference type="InterPro" id="IPR044846">
    <property type="entry name" value="GH10"/>
</dbReference>
<dbReference type="AlphaFoldDB" id="A0A1T4L9E9"/>
<dbReference type="Proteomes" id="UP000189857">
    <property type="component" value="Unassembled WGS sequence"/>
</dbReference>
<dbReference type="CDD" id="cd00005">
    <property type="entry name" value="CBM9_like_1"/>
    <property type="match status" value="1"/>
</dbReference>
<evidence type="ECO:0000256" key="4">
    <source>
        <dbReference type="ARBA" id="ARBA00023277"/>
    </source>
</evidence>
<keyword evidence="4 7" id="KW-0119">Carbohydrate metabolism</keyword>
<organism evidence="11 12">
    <name type="scientific">Eubacterium ruminantium</name>
    <dbReference type="NCBI Taxonomy" id="42322"/>
    <lineage>
        <taxon>Bacteria</taxon>
        <taxon>Bacillati</taxon>
        <taxon>Bacillota</taxon>
        <taxon>Clostridia</taxon>
        <taxon>Eubacteriales</taxon>
        <taxon>Eubacteriaceae</taxon>
        <taxon>Eubacterium</taxon>
    </lineage>
</organism>
<dbReference type="SUPFAM" id="SSF49344">
    <property type="entry name" value="CBD9-like"/>
    <property type="match status" value="1"/>
</dbReference>
<dbReference type="PROSITE" id="PS51760">
    <property type="entry name" value="GH10_2"/>
    <property type="match status" value="1"/>
</dbReference>
<dbReference type="EC" id="3.2.1.8" evidence="7"/>
<keyword evidence="2" id="KW-0677">Repeat</keyword>
<name>A0A1T4L9E9_9FIRM</name>
<evidence type="ECO:0000313" key="12">
    <source>
        <dbReference type="Proteomes" id="UP000189857"/>
    </source>
</evidence>